<evidence type="ECO:0000256" key="1">
    <source>
        <dbReference type="SAM" id="MobiDB-lite"/>
    </source>
</evidence>
<dbReference type="Proteomes" id="UP000194127">
    <property type="component" value="Unassembled WGS sequence"/>
</dbReference>
<dbReference type="Pfam" id="PF23082">
    <property type="entry name" value="Myb_DNA-binding_2"/>
    <property type="match status" value="1"/>
</dbReference>
<dbReference type="EMBL" id="KZ110611">
    <property type="protein sequence ID" value="OSX56864.1"/>
    <property type="molecule type" value="Genomic_DNA"/>
</dbReference>
<dbReference type="RefSeq" id="XP_024333658.1">
    <property type="nucleotide sequence ID" value="XM_024481505.1"/>
</dbReference>
<feature type="compositionally biased region" description="Polar residues" evidence="1">
    <location>
        <begin position="273"/>
        <end position="285"/>
    </location>
</feature>
<dbReference type="InterPro" id="IPR037830">
    <property type="entry name" value="ZZZ3"/>
</dbReference>
<feature type="domain" description="HTH myb-type" evidence="3">
    <location>
        <begin position="332"/>
        <end position="386"/>
    </location>
</feature>
<evidence type="ECO:0000259" key="3">
    <source>
        <dbReference type="PROSITE" id="PS51294"/>
    </source>
</evidence>
<feature type="compositionally biased region" description="Basic and acidic residues" evidence="1">
    <location>
        <begin position="318"/>
        <end position="330"/>
    </location>
</feature>
<dbReference type="InterPro" id="IPR001005">
    <property type="entry name" value="SANT/Myb"/>
</dbReference>
<dbReference type="InterPro" id="IPR009057">
    <property type="entry name" value="Homeodomain-like_sf"/>
</dbReference>
<dbReference type="Gene3D" id="1.10.10.60">
    <property type="entry name" value="Homeodomain-like"/>
    <property type="match status" value="1"/>
</dbReference>
<dbReference type="CDD" id="cd00167">
    <property type="entry name" value="SANT"/>
    <property type="match status" value="1"/>
</dbReference>
<dbReference type="SMART" id="SM00717">
    <property type="entry name" value="SANT"/>
    <property type="match status" value="1"/>
</dbReference>
<name>A0A1X6MKE3_9APHY</name>
<evidence type="ECO:0000259" key="2">
    <source>
        <dbReference type="PROSITE" id="PS50090"/>
    </source>
</evidence>
<organism evidence="4 5">
    <name type="scientific">Postia placenta MAD-698-R-SB12</name>
    <dbReference type="NCBI Taxonomy" id="670580"/>
    <lineage>
        <taxon>Eukaryota</taxon>
        <taxon>Fungi</taxon>
        <taxon>Dikarya</taxon>
        <taxon>Basidiomycota</taxon>
        <taxon>Agaricomycotina</taxon>
        <taxon>Agaricomycetes</taxon>
        <taxon>Polyporales</taxon>
        <taxon>Adustoporiaceae</taxon>
        <taxon>Rhodonia</taxon>
    </lineage>
</organism>
<gene>
    <name evidence="4" type="ORF">POSPLADRAFT_1062371</name>
</gene>
<dbReference type="PROSITE" id="PS51294">
    <property type="entry name" value="HTH_MYB"/>
    <property type="match status" value="1"/>
</dbReference>
<dbReference type="GeneID" id="36326455"/>
<dbReference type="AlphaFoldDB" id="A0A1X6MKE3"/>
<keyword evidence="5" id="KW-1185">Reference proteome</keyword>
<dbReference type="PANTHER" id="PTHR22705">
    <property type="entry name" value="ZINC FINGER, ZZ DOMAIN CONTAINING 3"/>
    <property type="match status" value="1"/>
</dbReference>
<dbReference type="STRING" id="670580.A0A1X6MKE3"/>
<feature type="region of interest" description="Disordered" evidence="1">
    <location>
        <begin position="206"/>
        <end position="332"/>
    </location>
</feature>
<dbReference type="PANTHER" id="PTHR22705:SF0">
    <property type="entry name" value="ZZ-TYPE ZINC FINGER-CONTAINING PROTEIN 3"/>
    <property type="match status" value="1"/>
</dbReference>
<dbReference type="SUPFAM" id="SSF46689">
    <property type="entry name" value="Homeodomain-like"/>
    <property type="match status" value="1"/>
</dbReference>
<evidence type="ECO:0000313" key="5">
    <source>
        <dbReference type="Proteomes" id="UP000194127"/>
    </source>
</evidence>
<accession>A0A1X6MKE3</accession>
<sequence>MEHKRAKTLEALSTFIQSQKALLSRTERDIDRLRELRGEAICNEDAELETVVKRVAEHGLQLSEQPGLVNTLHRDIEWSLFRSSDPASLRELGASLRHTHAGQAQPSRTQSSELSELQKLVKEARSQLVDPVLQSFSFLNEPLSDAEEEPPDPEEIRRALERDKIRELKKRKINSAALVPVFAGLRRPLSDGVFVRLDQADESAEVDISLDDGRDDGVSTARSESEVVPMDVDTPATSVESPASFYTGLPPVDPLPPKSAVRERRVLRKAQARGSTSALSDSTQRNRGRGSFAKMEAKAEEKDTPAIREVVPEDEPAQDSKHKGKAKSETYKQAWSVSEQHLLERLLEEIPEGEKNRWAKISKAMNGRRTPRQVASRVQKYFEKLKRFGVEIGGGKSTA</sequence>
<dbReference type="OrthoDB" id="424753at2759"/>
<evidence type="ECO:0000313" key="4">
    <source>
        <dbReference type="EMBL" id="OSX56864.1"/>
    </source>
</evidence>
<proteinExistence type="predicted"/>
<dbReference type="InterPro" id="IPR017930">
    <property type="entry name" value="Myb_dom"/>
</dbReference>
<protein>
    <submittedName>
        <fullName evidence="4">Uncharacterized protein</fullName>
    </submittedName>
</protein>
<feature type="compositionally biased region" description="Basic and acidic residues" evidence="1">
    <location>
        <begin position="295"/>
        <end position="306"/>
    </location>
</feature>
<reference evidence="4 5" key="1">
    <citation type="submission" date="2017-04" db="EMBL/GenBank/DDBJ databases">
        <title>Genome Sequence of the Model Brown-Rot Fungus Postia placenta SB12.</title>
        <authorList>
            <consortium name="DOE Joint Genome Institute"/>
            <person name="Gaskell J."/>
            <person name="Kersten P."/>
            <person name="Larrondo L.F."/>
            <person name="Canessa P."/>
            <person name="Martinez D."/>
            <person name="Hibbett D."/>
            <person name="Schmoll M."/>
            <person name="Kubicek C.P."/>
            <person name="Martinez A.T."/>
            <person name="Yadav J."/>
            <person name="Master E."/>
            <person name="Magnuson J.K."/>
            <person name="James T."/>
            <person name="Yaver D."/>
            <person name="Berka R."/>
            <person name="Labutti K."/>
            <person name="Lipzen A."/>
            <person name="Aerts A."/>
            <person name="Barry K."/>
            <person name="Henrissat B."/>
            <person name="Blanchette R."/>
            <person name="Grigoriev I."/>
            <person name="Cullen D."/>
        </authorList>
    </citation>
    <scope>NUCLEOTIDE SEQUENCE [LARGE SCALE GENOMIC DNA]</scope>
    <source>
        <strain evidence="4 5">MAD-698-R-SB12</strain>
    </source>
</reference>
<dbReference type="PROSITE" id="PS50090">
    <property type="entry name" value="MYB_LIKE"/>
    <property type="match status" value="1"/>
</dbReference>
<feature type="domain" description="Myb-like" evidence="2">
    <location>
        <begin position="327"/>
        <end position="382"/>
    </location>
</feature>